<reference evidence="3" key="2">
    <citation type="submission" date="2020-09" db="EMBL/GenBank/DDBJ databases">
        <authorList>
            <person name="Sun Q."/>
            <person name="Ohkuma M."/>
        </authorList>
    </citation>
    <scope>NUCLEOTIDE SEQUENCE</scope>
    <source>
        <strain evidence="3">JCM 13064</strain>
    </source>
</reference>
<feature type="domain" description="NERD" evidence="2">
    <location>
        <begin position="81"/>
        <end position="195"/>
    </location>
</feature>
<keyword evidence="1" id="KW-0812">Transmembrane</keyword>
<feature type="transmembrane region" description="Helical" evidence="1">
    <location>
        <begin position="39"/>
        <end position="64"/>
    </location>
</feature>
<name>A0A917VV04_9ACTN</name>
<dbReference type="EMBL" id="BMNT01000075">
    <property type="protein sequence ID" value="GGL20966.1"/>
    <property type="molecule type" value="Genomic_DNA"/>
</dbReference>
<accession>A0A917VV04</accession>
<dbReference type="AlphaFoldDB" id="A0A917VV04"/>
<proteinExistence type="predicted"/>
<evidence type="ECO:0000313" key="3">
    <source>
        <dbReference type="EMBL" id="GGL20966.1"/>
    </source>
</evidence>
<keyword evidence="1" id="KW-1133">Transmembrane helix</keyword>
<keyword evidence="1" id="KW-0472">Membrane</keyword>
<comment type="caution">
    <text evidence="3">The sequence shown here is derived from an EMBL/GenBank/DDBJ whole genome shotgun (WGS) entry which is preliminary data.</text>
</comment>
<evidence type="ECO:0000259" key="2">
    <source>
        <dbReference type="PROSITE" id="PS50965"/>
    </source>
</evidence>
<protein>
    <recommendedName>
        <fullName evidence="2">NERD domain-containing protein</fullName>
    </recommendedName>
</protein>
<organism evidence="3 4">
    <name type="scientific">Sphaerisporangium melleum</name>
    <dbReference type="NCBI Taxonomy" id="321316"/>
    <lineage>
        <taxon>Bacteria</taxon>
        <taxon>Bacillati</taxon>
        <taxon>Actinomycetota</taxon>
        <taxon>Actinomycetes</taxon>
        <taxon>Streptosporangiales</taxon>
        <taxon>Streptosporangiaceae</taxon>
        <taxon>Sphaerisporangium</taxon>
    </lineage>
</organism>
<dbReference type="InterPro" id="IPR011528">
    <property type="entry name" value="NERD"/>
</dbReference>
<dbReference type="PROSITE" id="PS50965">
    <property type="entry name" value="NERD"/>
    <property type="match status" value="1"/>
</dbReference>
<keyword evidence="4" id="KW-1185">Reference proteome</keyword>
<dbReference type="RefSeq" id="WP_189167728.1">
    <property type="nucleotide sequence ID" value="NZ_BMNT01000075.1"/>
</dbReference>
<gene>
    <name evidence="3" type="ORF">GCM10007964_73660</name>
</gene>
<evidence type="ECO:0000313" key="4">
    <source>
        <dbReference type="Proteomes" id="UP000645217"/>
    </source>
</evidence>
<dbReference type="Proteomes" id="UP000645217">
    <property type="component" value="Unassembled WGS sequence"/>
</dbReference>
<dbReference type="Pfam" id="PF08378">
    <property type="entry name" value="NERD"/>
    <property type="match status" value="1"/>
</dbReference>
<sequence>MARSSRSLSGAGASAHARYRAEWQAGRTRRLVVRAALTVAAFVVVTFLLNWLAGLVVAVVVAVADTVQRWRRHEAVRSWRQGAKGERKTARRLRRLERAGHLVLHDRALPRGRANVDHLVIGACGVFVVDTKNWNANRRITKGGRGVKIGRQWGPDAVRSVIYEAKAVSEALSRAVGGPVEVTPLLAVHGPHVPLRGINIDGVRMLRASMVPGWITRRGPRLAPATETRLREIAPTLFRSYEQQTPPEHGKSEPPSP</sequence>
<evidence type="ECO:0000256" key="1">
    <source>
        <dbReference type="SAM" id="Phobius"/>
    </source>
</evidence>
<reference evidence="3" key="1">
    <citation type="journal article" date="2014" name="Int. J. Syst. Evol. Microbiol.">
        <title>Complete genome sequence of Corynebacterium casei LMG S-19264T (=DSM 44701T), isolated from a smear-ripened cheese.</title>
        <authorList>
            <consortium name="US DOE Joint Genome Institute (JGI-PGF)"/>
            <person name="Walter F."/>
            <person name="Albersmeier A."/>
            <person name="Kalinowski J."/>
            <person name="Ruckert C."/>
        </authorList>
    </citation>
    <scope>NUCLEOTIDE SEQUENCE</scope>
    <source>
        <strain evidence="3">JCM 13064</strain>
    </source>
</reference>